<accession>C2EWA2</accession>
<reference evidence="2 3" key="1">
    <citation type="submission" date="2009-01" db="EMBL/GenBank/DDBJ databases">
        <authorList>
            <person name="Qin X."/>
            <person name="Bachman B."/>
            <person name="Battles P."/>
            <person name="Bell A."/>
            <person name="Bess C."/>
            <person name="Bickham C."/>
            <person name="Chaboub L."/>
            <person name="Chen D."/>
            <person name="Coyle M."/>
            <person name="Deiros D.R."/>
            <person name="Dinh H."/>
            <person name="Forbes L."/>
            <person name="Fowler G."/>
            <person name="Francisco L."/>
            <person name="Fu Q."/>
            <person name="Gubbala S."/>
            <person name="Hale W."/>
            <person name="Han Y."/>
            <person name="Hemphill L."/>
            <person name="Highlander S.K."/>
            <person name="Hirani K."/>
            <person name="Hogues M."/>
            <person name="Jackson L."/>
            <person name="Jakkamsetti A."/>
            <person name="Javaid M."/>
            <person name="Jiang H."/>
            <person name="Korchina V."/>
            <person name="Kovar C."/>
            <person name="Lara F."/>
            <person name="Lee S."/>
            <person name="Mata R."/>
            <person name="Mathew T."/>
            <person name="Moen C."/>
            <person name="Morales K."/>
            <person name="Munidasa M."/>
            <person name="Nazareth L."/>
            <person name="Ngo R."/>
            <person name="Nguyen L."/>
            <person name="Okwuonu G."/>
            <person name="Ongeri F."/>
            <person name="Patil S."/>
            <person name="Petrosino J."/>
            <person name="Pham C."/>
            <person name="Pham P."/>
            <person name="Pu L.-L."/>
            <person name="Puazo M."/>
            <person name="Raj R."/>
            <person name="Reid J."/>
            <person name="Rouhana J."/>
            <person name="Saada N."/>
            <person name="Shang Y."/>
            <person name="Simmons D."/>
            <person name="Thornton R."/>
            <person name="Warren J."/>
            <person name="Weissenberger G."/>
            <person name="Zhang J."/>
            <person name="Zhang L."/>
            <person name="Zhou C."/>
            <person name="Zhu D."/>
            <person name="Muzny D."/>
            <person name="Worley K."/>
            <person name="Gibbs R."/>
        </authorList>
    </citation>
    <scope>NUCLEOTIDE SEQUENCE [LARGE SCALE GENOMIC DNA]</scope>
    <source>
        <strain evidence="2 3">ATCC 49540</strain>
    </source>
</reference>
<dbReference type="HOGENOM" id="CLU_1002913_0_0_9"/>
<dbReference type="EMBL" id="ACGV01000191">
    <property type="protein sequence ID" value="EEJ39808.1"/>
    <property type="molecule type" value="Genomic_DNA"/>
</dbReference>
<protein>
    <submittedName>
        <fullName evidence="2">MucBP domain protein</fullName>
    </submittedName>
</protein>
<dbReference type="Gene3D" id="2.60.40.4300">
    <property type="match status" value="1"/>
</dbReference>
<sequence length="278" mass="31662">VSYHNNKWLNGYQIQSKAVFDYMNSHPWHVTVRSQGNSKPEYDLDYVYWIGASTNAKPTNKAYVDLTYYGFVNQTIHYVDVNGNQMLGNDGKPIPDTPRLVTFTSDTGEEGSFKTDSYFSDTNIPPVKDYSTYRGQKSTDGKKITYSGEKITKIGDEGKFTYPHSDFIEYVVYVKNSDPKPTPQPETVKDSRTVTETIHYVYQDGTKAANDETQQITFTRTGSKTSNSTTWNDWIPAEGTFNEVVSPEIQDYTPNIKTVNEIKIAPEDNNIEKNSYLY</sequence>
<proteinExistence type="predicted"/>
<dbReference type="InterPro" id="IPR041495">
    <property type="entry name" value="Mub_B2"/>
</dbReference>
<organism evidence="2 3">
    <name type="scientific">Limosilactobacillus vaginalis DSM 5837 = ATCC 49540</name>
    <dbReference type="NCBI Taxonomy" id="1423814"/>
    <lineage>
        <taxon>Bacteria</taxon>
        <taxon>Bacillati</taxon>
        <taxon>Bacillota</taxon>
        <taxon>Bacilli</taxon>
        <taxon>Lactobacillales</taxon>
        <taxon>Lactobacillaceae</taxon>
        <taxon>Limosilactobacillus</taxon>
    </lineage>
</organism>
<comment type="caution">
    <text evidence="2">The sequence shown here is derived from an EMBL/GenBank/DDBJ whole genome shotgun (WGS) entry which is preliminary data.</text>
</comment>
<dbReference type="Proteomes" id="UP000004483">
    <property type="component" value="Unassembled WGS sequence"/>
</dbReference>
<evidence type="ECO:0000313" key="2">
    <source>
        <dbReference type="EMBL" id="EEJ39808.1"/>
    </source>
</evidence>
<evidence type="ECO:0000259" key="1">
    <source>
        <dbReference type="Pfam" id="PF17966"/>
    </source>
</evidence>
<dbReference type="eggNOG" id="COG4932">
    <property type="taxonomic scope" value="Bacteria"/>
</dbReference>
<name>C2EWA2_9LACO</name>
<feature type="non-terminal residue" evidence="2">
    <location>
        <position position="1"/>
    </location>
</feature>
<feature type="domain" description="Mub B2-like" evidence="1">
    <location>
        <begin position="188"/>
        <end position="274"/>
    </location>
</feature>
<evidence type="ECO:0000313" key="3">
    <source>
        <dbReference type="Proteomes" id="UP000004483"/>
    </source>
</evidence>
<dbReference type="STRING" id="1423814.HMPREF0549_1738"/>
<gene>
    <name evidence="2" type="ORF">HMPREF0549_1738</name>
</gene>
<dbReference type="Pfam" id="PF17966">
    <property type="entry name" value="Muc_B2"/>
    <property type="match status" value="1"/>
</dbReference>
<dbReference type="AlphaFoldDB" id="C2EWA2"/>